<feature type="compositionally biased region" description="Low complexity" evidence="1">
    <location>
        <begin position="66"/>
        <end position="77"/>
    </location>
</feature>
<accession>A0A0G4EIU2</accession>
<reference evidence="2 3" key="1">
    <citation type="submission" date="2014-11" db="EMBL/GenBank/DDBJ databases">
        <authorList>
            <person name="Zhu J."/>
            <person name="Qi W."/>
            <person name="Song R."/>
        </authorList>
    </citation>
    <scope>NUCLEOTIDE SEQUENCE [LARGE SCALE GENOMIC DNA]</scope>
</reference>
<feature type="compositionally biased region" description="Acidic residues" evidence="1">
    <location>
        <begin position="48"/>
        <end position="62"/>
    </location>
</feature>
<dbReference type="AlphaFoldDB" id="A0A0G4EIU2"/>
<feature type="region of interest" description="Disordered" evidence="1">
    <location>
        <begin position="48"/>
        <end position="77"/>
    </location>
</feature>
<dbReference type="EMBL" id="CDMY01000239">
    <property type="protein sequence ID" value="CEL95822.1"/>
    <property type="molecule type" value="Genomic_DNA"/>
</dbReference>
<feature type="region of interest" description="Disordered" evidence="1">
    <location>
        <begin position="269"/>
        <end position="300"/>
    </location>
</feature>
<dbReference type="Proteomes" id="UP000041254">
    <property type="component" value="Unassembled WGS sequence"/>
</dbReference>
<dbReference type="InParanoid" id="A0A0G4EIU2"/>
<protein>
    <submittedName>
        <fullName evidence="2">Uncharacterized protein</fullName>
    </submittedName>
</protein>
<evidence type="ECO:0000313" key="2">
    <source>
        <dbReference type="EMBL" id="CEL95822.1"/>
    </source>
</evidence>
<dbReference type="SUPFAM" id="SSF50998">
    <property type="entry name" value="Quinoprotein alcohol dehydrogenase-like"/>
    <property type="match status" value="1"/>
</dbReference>
<organism evidence="2 3">
    <name type="scientific">Vitrella brassicaformis (strain CCMP3155)</name>
    <dbReference type="NCBI Taxonomy" id="1169540"/>
    <lineage>
        <taxon>Eukaryota</taxon>
        <taxon>Sar</taxon>
        <taxon>Alveolata</taxon>
        <taxon>Colpodellida</taxon>
        <taxon>Vitrellaceae</taxon>
        <taxon>Vitrella</taxon>
    </lineage>
</organism>
<feature type="region of interest" description="Disordered" evidence="1">
    <location>
        <begin position="400"/>
        <end position="427"/>
    </location>
</feature>
<proteinExistence type="predicted"/>
<keyword evidence="3" id="KW-1185">Reference proteome</keyword>
<gene>
    <name evidence="2" type="ORF">Vbra_3827</name>
</gene>
<evidence type="ECO:0000313" key="3">
    <source>
        <dbReference type="Proteomes" id="UP000041254"/>
    </source>
</evidence>
<feature type="compositionally biased region" description="Polar residues" evidence="1">
    <location>
        <begin position="400"/>
        <end position="410"/>
    </location>
</feature>
<sequence length="878" mass="93404">MPTNQQNVAHAVTLSASGLFGCSPVVSVALSMEFQSLNAAGFQMEDEYEDDFEDDFEDEEEAVQLPPKQTQPQAAPPALHSLARPPHLAAAFTRPAAASRSQAPVEVQAPVQTISRPRTPPFIMPLAESPLPAFRVTAVPTSATGTHRLNDLKKAGVLSRWQVESFSSYSTLPQTRLHLLKTGSGRYAFTRSAPCQLREDDQEVGVQTEPCDRRHASCQCPALGAGAGDAGDTPMLTGGQTVPPTRLVSFLKRALPLMEVSLQDVTGRVSSREAADVSKSPAPGPPSQHPPANSSGPSRRYALPRELLDGLYKAAPGAAPGSTWQLVQVAPDHDAATGGGHKGGASSTANRCRRALEWEPLTHRVEADTTGGAAPATPSADDTVPFRSGRTLYALFSPSQVGWPSSSGQRRSAPAPPSKADGGNTDAARRRQEIFATVKVSRRSLPCLQCVTVDMLAKNGTPASMSTLPGQYLYSTGRVVCVAHLCGQRTSVLVGGTDCGTLVCWNTKEMGHSATRPDGGGSSSSSPAWTREESWVGPCFTTGDLLFSPQPASFAAGVAPEELDYVGGTDTLALGLHPFPIASVRTSASDAGDGVLFAVDTGGGMTQWRLVESEAHGEGSAATRLVFLGHEQVPSPPNVALKRRLVDDTLDDHGNASAALTCQAGQDVASAFADVQDIAIPPGQTNRCVVLVHGELVQLDRTSSLAKTIAPAWIHTPAFKQGHSAICSVSFHPRHSSLVLALSASQEIMLFDVNLGGVLWRSPSFSTPRPQRDDTTQADSGAIQWSDEHPAGFCVLWGQRLDVWQLQQDQTRPVGSIDLRSLCEDQDMAHLAHRRSILTLIGSAGLVGLSHAILQIDLRRFLADGREQQPQWLYRLLA</sequence>
<name>A0A0G4EIU2_VITBC</name>
<dbReference type="VEuPathDB" id="CryptoDB:Vbra_3827"/>
<dbReference type="InterPro" id="IPR011047">
    <property type="entry name" value="Quinoprotein_ADH-like_sf"/>
</dbReference>
<evidence type="ECO:0000256" key="1">
    <source>
        <dbReference type="SAM" id="MobiDB-lite"/>
    </source>
</evidence>